<accession>A0A371H963</accession>
<evidence type="ECO:0000313" key="1">
    <source>
        <dbReference type="EMBL" id="RDX99315.1"/>
    </source>
</evidence>
<dbReference type="Proteomes" id="UP000257109">
    <property type="component" value="Unassembled WGS sequence"/>
</dbReference>
<dbReference type="EMBL" id="QJKJ01003258">
    <property type="protein sequence ID" value="RDX99315.1"/>
    <property type="molecule type" value="Genomic_DNA"/>
</dbReference>
<dbReference type="OrthoDB" id="1427833at2759"/>
<reference evidence="1" key="1">
    <citation type="submission" date="2018-05" db="EMBL/GenBank/DDBJ databases">
        <title>Draft genome of Mucuna pruriens seed.</title>
        <authorList>
            <person name="Nnadi N.E."/>
            <person name="Vos R."/>
            <person name="Hasami M.H."/>
            <person name="Devisetty U.K."/>
            <person name="Aguiy J.C."/>
        </authorList>
    </citation>
    <scope>NUCLEOTIDE SEQUENCE [LARGE SCALE GENOMIC DNA]</scope>
    <source>
        <strain evidence="1">JCA_2017</strain>
    </source>
</reference>
<feature type="non-terminal residue" evidence="1">
    <location>
        <position position="1"/>
    </location>
</feature>
<sequence>MFFLFSTSPEHSINIPATIRMLSEKWKSTRASCATRRVTRLGIVHSRVPFNNDSQCAKNMWCRCGHDRCEGVRCKEFVKWCHDPVDESDLQTPTLKYLECECGAGVCRRVKATRNVHAVKYCFTCPVKQLLFRGNCKLLDNIGSIARLRHFVVSNHGSCGYLMWEDELLDNESIRKQDCKRIHNGFGEGDQNDQTDNDLGECNAIEKEELLLSSLSATSRICGRQNVPDASFGGSSPMGWLGCLLFFCPPQSLKPVKVRTW</sequence>
<proteinExistence type="predicted"/>
<evidence type="ECO:0000313" key="2">
    <source>
        <dbReference type="Proteomes" id="UP000257109"/>
    </source>
</evidence>
<dbReference type="STRING" id="157652.A0A371H963"/>
<dbReference type="AlphaFoldDB" id="A0A371H963"/>
<protein>
    <submittedName>
        <fullName evidence="1">Uncharacterized protein</fullName>
    </submittedName>
</protein>
<comment type="caution">
    <text evidence="1">The sequence shown here is derived from an EMBL/GenBank/DDBJ whole genome shotgun (WGS) entry which is preliminary data.</text>
</comment>
<organism evidence="1 2">
    <name type="scientific">Mucuna pruriens</name>
    <name type="common">Velvet bean</name>
    <name type="synonym">Dolichos pruriens</name>
    <dbReference type="NCBI Taxonomy" id="157652"/>
    <lineage>
        <taxon>Eukaryota</taxon>
        <taxon>Viridiplantae</taxon>
        <taxon>Streptophyta</taxon>
        <taxon>Embryophyta</taxon>
        <taxon>Tracheophyta</taxon>
        <taxon>Spermatophyta</taxon>
        <taxon>Magnoliopsida</taxon>
        <taxon>eudicotyledons</taxon>
        <taxon>Gunneridae</taxon>
        <taxon>Pentapetalae</taxon>
        <taxon>rosids</taxon>
        <taxon>fabids</taxon>
        <taxon>Fabales</taxon>
        <taxon>Fabaceae</taxon>
        <taxon>Papilionoideae</taxon>
        <taxon>50 kb inversion clade</taxon>
        <taxon>NPAAA clade</taxon>
        <taxon>indigoferoid/millettioid clade</taxon>
        <taxon>Phaseoleae</taxon>
        <taxon>Mucuna</taxon>
    </lineage>
</organism>
<keyword evidence="2" id="KW-1185">Reference proteome</keyword>
<name>A0A371H963_MUCPR</name>
<gene>
    <name evidence="1" type="ORF">CR513_17638</name>
</gene>